<dbReference type="Proteomes" id="UP001501578">
    <property type="component" value="Unassembled WGS sequence"/>
</dbReference>
<name>A0ABN1PVD8_9ACTN</name>
<evidence type="ECO:0000313" key="1">
    <source>
        <dbReference type="EMBL" id="GAA0933627.1"/>
    </source>
</evidence>
<sequence>MFHDGGVLRTSDHAYLNLHRPGVARALLDEALERGHDFAAAETVEIDGWELVDGAGTPAPTRSACTAG</sequence>
<dbReference type="RefSeq" id="WP_343951436.1">
    <property type="nucleotide sequence ID" value="NZ_BAAAHQ010000021.1"/>
</dbReference>
<organism evidence="1 2">
    <name type="scientific">Nonomuraea longicatena</name>
    <dbReference type="NCBI Taxonomy" id="83682"/>
    <lineage>
        <taxon>Bacteria</taxon>
        <taxon>Bacillati</taxon>
        <taxon>Actinomycetota</taxon>
        <taxon>Actinomycetes</taxon>
        <taxon>Streptosporangiales</taxon>
        <taxon>Streptosporangiaceae</taxon>
        <taxon>Nonomuraea</taxon>
    </lineage>
</organism>
<comment type="caution">
    <text evidence="1">The sequence shown here is derived from an EMBL/GenBank/DDBJ whole genome shotgun (WGS) entry which is preliminary data.</text>
</comment>
<proteinExistence type="predicted"/>
<keyword evidence="2" id="KW-1185">Reference proteome</keyword>
<evidence type="ECO:0000313" key="2">
    <source>
        <dbReference type="Proteomes" id="UP001501578"/>
    </source>
</evidence>
<dbReference type="EMBL" id="BAAAHQ010000021">
    <property type="protein sequence ID" value="GAA0933627.1"/>
    <property type="molecule type" value="Genomic_DNA"/>
</dbReference>
<accession>A0ABN1PVD8</accession>
<gene>
    <name evidence="1" type="ORF">GCM10009560_40020</name>
</gene>
<reference evidence="1 2" key="1">
    <citation type="journal article" date="2019" name="Int. J. Syst. Evol. Microbiol.">
        <title>The Global Catalogue of Microorganisms (GCM) 10K type strain sequencing project: providing services to taxonomists for standard genome sequencing and annotation.</title>
        <authorList>
            <consortium name="The Broad Institute Genomics Platform"/>
            <consortium name="The Broad Institute Genome Sequencing Center for Infectious Disease"/>
            <person name="Wu L."/>
            <person name="Ma J."/>
        </authorList>
    </citation>
    <scope>NUCLEOTIDE SEQUENCE [LARGE SCALE GENOMIC DNA]</scope>
    <source>
        <strain evidence="1 2">JCM 11136</strain>
    </source>
</reference>
<protein>
    <submittedName>
        <fullName evidence="1">Uncharacterized protein</fullName>
    </submittedName>
</protein>